<evidence type="ECO:0000256" key="5">
    <source>
        <dbReference type="ARBA" id="ARBA00023288"/>
    </source>
</evidence>
<proteinExistence type="predicted"/>
<dbReference type="PANTHER" id="PTHR43649">
    <property type="entry name" value="ARABINOSE-BINDING PROTEIN-RELATED"/>
    <property type="match status" value="1"/>
</dbReference>
<dbReference type="Gene3D" id="3.40.190.10">
    <property type="entry name" value="Periplasmic binding protein-like II"/>
    <property type="match status" value="1"/>
</dbReference>
<keyword evidence="3" id="KW-0472">Membrane</keyword>
<keyword evidence="5" id="KW-0449">Lipoprotein</keyword>
<keyword evidence="4" id="KW-0564">Palmitate</keyword>
<evidence type="ECO:0000313" key="6">
    <source>
        <dbReference type="EMBL" id="TVY06844.1"/>
    </source>
</evidence>
<gene>
    <name evidence="6" type="ORF">FPZ49_26975</name>
</gene>
<dbReference type="EMBL" id="VNJI01000047">
    <property type="protein sequence ID" value="TVY06844.1"/>
    <property type="molecule type" value="Genomic_DNA"/>
</dbReference>
<dbReference type="AlphaFoldDB" id="A0A559K3Z4"/>
<protein>
    <submittedName>
        <fullName evidence="6">Extracellular solute-binding protein</fullName>
    </submittedName>
</protein>
<dbReference type="SUPFAM" id="SSF53850">
    <property type="entry name" value="Periplasmic binding protein-like II"/>
    <property type="match status" value="1"/>
</dbReference>
<dbReference type="Proteomes" id="UP000317036">
    <property type="component" value="Unassembled WGS sequence"/>
</dbReference>
<accession>A0A559K3Z4</accession>
<organism evidence="6 7">
    <name type="scientific">Paenibacillus cremeus</name>
    <dbReference type="NCBI Taxonomy" id="2163881"/>
    <lineage>
        <taxon>Bacteria</taxon>
        <taxon>Bacillati</taxon>
        <taxon>Bacillota</taxon>
        <taxon>Bacilli</taxon>
        <taxon>Bacillales</taxon>
        <taxon>Paenibacillaceae</taxon>
        <taxon>Paenibacillus</taxon>
    </lineage>
</organism>
<reference evidence="6 7" key="1">
    <citation type="submission" date="2019-07" db="EMBL/GenBank/DDBJ databases">
        <authorList>
            <person name="Kim J."/>
        </authorList>
    </citation>
    <scope>NUCLEOTIDE SEQUENCE [LARGE SCALE GENOMIC DNA]</scope>
    <source>
        <strain evidence="6 7">JC52</strain>
    </source>
</reference>
<evidence type="ECO:0000256" key="2">
    <source>
        <dbReference type="ARBA" id="ARBA00022729"/>
    </source>
</evidence>
<keyword evidence="1" id="KW-1003">Cell membrane</keyword>
<keyword evidence="7" id="KW-1185">Reference proteome</keyword>
<name>A0A559K3Z4_9BACL</name>
<sequence length="521" mass="58174">MEALNYTWLEGTTFGIGGLKVKKTLTTSLMTMLALSAVLSGCNGSDSAQPADGKVSDKNADKKPVTLKFWSRWPESQQVFEQAFKEFHEKYPWITVEMPPVASAQYAAQLQAAVASNDLPDIFANQSAVPMDQLNQLGLIRDLEDVLPQKKKDEFYEGTWAEGFTTLGGKVYALPHFTPRRYAHVMYYNLDVLKSVGLSEKDVPKSWDELVAVGKKIKEKNSSIYPLVLGVKTDWLMGGFIGQMASAIYPDVLPNDGVNAGFNYKKGEYEHASAGIVQTMQFLKQLQDDKILHPNSLVIDYREASTLFAGGKAAFVIDGTFLTAELQQNNKFNNFGVAPLPTKDGKPQYYAFQGETKAAIHVSKNTKHYEEVKLFLQFYMDRVYTKELEMGVEGSPIIAQNKDTKVNNPQFVQAQTIQDQTFILSPHQYTRNTAAVKVNTELNGKKPKENLGKIFEGYLAGQIKDLEGTLKKLSADYNTALQESVKKVAASGTKVSMDDYKFPNWTPMQPYSKNKYDELGK</sequence>
<evidence type="ECO:0000313" key="7">
    <source>
        <dbReference type="Proteomes" id="UP000317036"/>
    </source>
</evidence>
<comment type="caution">
    <text evidence="6">The sequence shown here is derived from an EMBL/GenBank/DDBJ whole genome shotgun (WGS) entry which is preliminary data.</text>
</comment>
<dbReference type="InterPro" id="IPR006059">
    <property type="entry name" value="SBP"/>
</dbReference>
<dbReference type="Pfam" id="PF01547">
    <property type="entry name" value="SBP_bac_1"/>
    <property type="match status" value="1"/>
</dbReference>
<dbReference type="PANTHER" id="PTHR43649:SF33">
    <property type="entry name" value="POLYGALACTURONAN_RHAMNOGALACTURONAN-BINDING PROTEIN YTCQ"/>
    <property type="match status" value="1"/>
</dbReference>
<evidence type="ECO:0000256" key="1">
    <source>
        <dbReference type="ARBA" id="ARBA00022475"/>
    </source>
</evidence>
<evidence type="ECO:0000256" key="3">
    <source>
        <dbReference type="ARBA" id="ARBA00023136"/>
    </source>
</evidence>
<dbReference type="InterPro" id="IPR050490">
    <property type="entry name" value="Bact_solute-bd_prot1"/>
</dbReference>
<evidence type="ECO:0000256" key="4">
    <source>
        <dbReference type="ARBA" id="ARBA00023139"/>
    </source>
</evidence>
<keyword evidence="2" id="KW-0732">Signal</keyword>